<protein>
    <submittedName>
        <fullName evidence="2">MBL fold metallo-hydrolase</fullName>
    </submittedName>
</protein>
<sequence>MTPGRPETIADGIVRVLAPNPSPMTGPGTNSYLLGDRDLAVIDPGPAMATHLEALLAAIGGRPVRAVLVTHAHRDHTDLASPLARRTGAPILAFGDVRAGRSTAMEALAGTGGLGGGEGVAEGFRPDITLADGESLDGADWSLRAFHTPGHFGNHLCFVSGDAGFSGDLVLGWTTTLISPPDGDIGDFRTSCIRLRNMGLARLLPGHGPAVDVPADRIDTLLAHRLAREKAILAALSESDLSDIASLTMQVYADTPPEMHPAAARNLLAHLVDLCDRGLAEAVPRLALDARYRLARCSKET</sequence>
<comment type="caution">
    <text evidence="2">The sequence shown here is derived from an EMBL/GenBank/DDBJ whole genome shotgun (WGS) entry which is preliminary data.</text>
</comment>
<accession>A0A3N2QY29</accession>
<dbReference type="SMART" id="SM00849">
    <property type="entry name" value="Lactamase_B"/>
    <property type="match status" value="1"/>
</dbReference>
<proteinExistence type="predicted"/>
<dbReference type="PANTHER" id="PTHR23131:SF0">
    <property type="entry name" value="ENDORIBONUCLEASE LACTB2"/>
    <property type="match status" value="1"/>
</dbReference>
<evidence type="ECO:0000313" key="3">
    <source>
        <dbReference type="Proteomes" id="UP000268016"/>
    </source>
</evidence>
<dbReference type="Pfam" id="PF00753">
    <property type="entry name" value="Lactamase_B"/>
    <property type="match status" value="1"/>
</dbReference>
<dbReference type="Gene3D" id="3.60.15.10">
    <property type="entry name" value="Ribonuclease Z/Hydroxyacylglutathione hydrolase-like"/>
    <property type="match status" value="1"/>
</dbReference>
<dbReference type="OrthoDB" id="9788263at2"/>
<keyword evidence="2" id="KW-0378">Hydrolase</keyword>
<dbReference type="InterPro" id="IPR050662">
    <property type="entry name" value="Sec-metab_biosynth-thioest"/>
</dbReference>
<dbReference type="GO" id="GO:0016787">
    <property type="term" value="F:hydrolase activity"/>
    <property type="evidence" value="ECO:0007669"/>
    <property type="project" value="UniProtKB-KW"/>
</dbReference>
<dbReference type="AlphaFoldDB" id="A0A3N2QY29"/>
<dbReference type="PANTHER" id="PTHR23131">
    <property type="entry name" value="ENDORIBONUCLEASE LACTB2"/>
    <property type="match status" value="1"/>
</dbReference>
<keyword evidence="3" id="KW-1185">Reference proteome</keyword>
<name>A0A3N2QY29_9RHOB</name>
<dbReference type="Proteomes" id="UP000268016">
    <property type="component" value="Unassembled WGS sequence"/>
</dbReference>
<organism evidence="2 3">
    <name type="scientific">Histidinibacterium lentulum</name>
    <dbReference type="NCBI Taxonomy" id="2480588"/>
    <lineage>
        <taxon>Bacteria</taxon>
        <taxon>Pseudomonadati</taxon>
        <taxon>Pseudomonadota</taxon>
        <taxon>Alphaproteobacteria</taxon>
        <taxon>Rhodobacterales</taxon>
        <taxon>Paracoccaceae</taxon>
        <taxon>Histidinibacterium</taxon>
    </lineage>
</organism>
<dbReference type="EMBL" id="RDRB01000006">
    <property type="protein sequence ID" value="ROU00122.1"/>
    <property type="molecule type" value="Genomic_DNA"/>
</dbReference>
<feature type="domain" description="Metallo-beta-lactamase" evidence="1">
    <location>
        <begin position="28"/>
        <end position="207"/>
    </location>
</feature>
<dbReference type="Pfam" id="PF17778">
    <property type="entry name" value="WHD_BLACT"/>
    <property type="match status" value="1"/>
</dbReference>
<evidence type="ECO:0000313" key="2">
    <source>
        <dbReference type="EMBL" id="ROU00122.1"/>
    </source>
</evidence>
<dbReference type="InterPro" id="IPR036388">
    <property type="entry name" value="WH-like_DNA-bd_sf"/>
</dbReference>
<reference evidence="2 3" key="1">
    <citation type="submission" date="2018-10" db="EMBL/GenBank/DDBJ databases">
        <title>Histidinibacterium lentulum gen. nov., sp. nov., a marine bacterium from the culture broth of Picochlorum sp. 122.</title>
        <authorList>
            <person name="Wang G."/>
        </authorList>
    </citation>
    <scope>NUCLEOTIDE SEQUENCE [LARGE SCALE GENOMIC DNA]</scope>
    <source>
        <strain evidence="2 3">B17</strain>
    </source>
</reference>
<dbReference type="CDD" id="cd16278">
    <property type="entry name" value="metallo-hydrolase-like_MBL-fold"/>
    <property type="match status" value="1"/>
</dbReference>
<dbReference type="RefSeq" id="WP_123642670.1">
    <property type="nucleotide sequence ID" value="NZ_ML119086.1"/>
</dbReference>
<dbReference type="InterPro" id="IPR036866">
    <property type="entry name" value="RibonucZ/Hydroxyglut_hydro"/>
</dbReference>
<gene>
    <name evidence="2" type="ORF">EAT49_12485</name>
</gene>
<dbReference type="InterPro" id="IPR041516">
    <property type="entry name" value="LACTB2_WH"/>
</dbReference>
<dbReference type="Gene3D" id="1.10.10.10">
    <property type="entry name" value="Winged helix-like DNA-binding domain superfamily/Winged helix DNA-binding domain"/>
    <property type="match status" value="1"/>
</dbReference>
<dbReference type="InterPro" id="IPR001279">
    <property type="entry name" value="Metallo-B-lactamas"/>
</dbReference>
<evidence type="ECO:0000259" key="1">
    <source>
        <dbReference type="SMART" id="SM00849"/>
    </source>
</evidence>
<dbReference type="SUPFAM" id="SSF56281">
    <property type="entry name" value="Metallo-hydrolase/oxidoreductase"/>
    <property type="match status" value="1"/>
</dbReference>